<dbReference type="GO" id="GO:0043657">
    <property type="term" value="C:host cell"/>
    <property type="evidence" value="ECO:0007669"/>
    <property type="project" value="UniProtKB-SubCell"/>
</dbReference>
<keyword evidence="3" id="KW-0964">Secreted</keyword>
<protein>
    <recommendedName>
        <fullName evidence="4">Crinkler effector protein N-terminal domain-containing protein</fullName>
    </recommendedName>
</protein>
<evidence type="ECO:0000313" key="6">
    <source>
        <dbReference type="Proteomes" id="UP001259832"/>
    </source>
</evidence>
<dbReference type="Pfam" id="PF20147">
    <property type="entry name" value="Crinkler"/>
    <property type="match status" value="1"/>
</dbReference>
<gene>
    <name evidence="5" type="ORF">P3T76_009068</name>
</gene>
<proteinExistence type="predicted"/>
<dbReference type="Proteomes" id="UP001259832">
    <property type="component" value="Unassembled WGS sequence"/>
</dbReference>
<comment type="caution">
    <text evidence="5">The sequence shown here is derived from an EMBL/GenBank/DDBJ whole genome shotgun (WGS) entry which is preliminary data.</text>
</comment>
<evidence type="ECO:0000256" key="1">
    <source>
        <dbReference type="ARBA" id="ARBA00004340"/>
    </source>
</evidence>
<accession>A0AAD9LJF1</accession>
<sequence>MIKTKNLNILKNVDNDALQLFLAKKDNGAWLTATEAAVVCYESVAYHFKTINAEHFLMNPKNFGEEFQLEEGQVHVLVVAPMSGRTLEKPEFVVDGVNIPITDRMTFNSRTLVDFWRTFQEVPTDGKANAVVALPEETFLLGDLSQGSRIFIRPCYLQLWEVTLKMVQDEVKEKPHLVIDGNSGIGKTYFGYMMLLYLARLGKAVVYEGYGTKKCVLFSHNVVVEGSQEDFIPILKLPTTYYVVDGVDPA</sequence>
<evidence type="ECO:0000313" key="5">
    <source>
        <dbReference type="EMBL" id="KAK1938993.1"/>
    </source>
</evidence>
<name>A0AAD9LJF1_9STRA</name>
<dbReference type="InterPro" id="IPR045379">
    <property type="entry name" value="Crinkler_N"/>
</dbReference>
<dbReference type="EMBL" id="JASMQC010000017">
    <property type="protein sequence ID" value="KAK1938993.1"/>
    <property type="molecule type" value="Genomic_DNA"/>
</dbReference>
<dbReference type="PANTHER" id="PTHR33129">
    <property type="entry name" value="PROTEIN KINASE DOMAIN-CONTAINING PROTEIN-RELATED"/>
    <property type="match status" value="1"/>
</dbReference>
<dbReference type="GO" id="GO:0005576">
    <property type="term" value="C:extracellular region"/>
    <property type="evidence" value="ECO:0007669"/>
    <property type="project" value="UniProtKB-SubCell"/>
</dbReference>
<reference evidence="5" key="1">
    <citation type="submission" date="2023-08" db="EMBL/GenBank/DDBJ databases">
        <title>Reference Genome Resource for the Citrus Pathogen Phytophthora citrophthora.</title>
        <authorList>
            <person name="Moller H."/>
            <person name="Coetzee B."/>
            <person name="Rose L.J."/>
            <person name="Van Niekerk J.M."/>
        </authorList>
    </citation>
    <scope>NUCLEOTIDE SEQUENCE</scope>
    <source>
        <strain evidence="5">STE-U-9442</strain>
    </source>
</reference>
<comment type="subcellular location">
    <subcellularLocation>
        <location evidence="1">Host cell</location>
    </subcellularLocation>
    <subcellularLocation>
        <location evidence="2">Secreted</location>
    </subcellularLocation>
</comment>
<dbReference type="PANTHER" id="PTHR33129:SF1">
    <property type="entry name" value="ATP-BINDING PROTEIN"/>
    <property type="match status" value="1"/>
</dbReference>
<dbReference type="InterPro" id="IPR052980">
    <property type="entry name" value="Crinkler_effector"/>
</dbReference>
<evidence type="ECO:0000259" key="4">
    <source>
        <dbReference type="Pfam" id="PF20147"/>
    </source>
</evidence>
<evidence type="ECO:0000256" key="2">
    <source>
        <dbReference type="ARBA" id="ARBA00004613"/>
    </source>
</evidence>
<dbReference type="AlphaFoldDB" id="A0AAD9LJF1"/>
<organism evidence="5 6">
    <name type="scientific">Phytophthora citrophthora</name>
    <dbReference type="NCBI Taxonomy" id="4793"/>
    <lineage>
        <taxon>Eukaryota</taxon>
        <taxon>Sar</taxon>
        <taxon>Stramenopiles</taxon>
        <taxon>Oomycota</taxon>
        <taxon>Peronosporomycetes</taxon>
        <taxon>Peronosporales</taxon>
        <taxon>Peronosporaceae</taxon>
        <taxon>Phytophthora</taxon>
    </lineage>
</organism>
<keyword evidence="6" id="KW-1185">Reference proteome</keyword>
<feature type="domain" description="Crinkler effector protein N-terminal" evidence="4">
    <location>
        <begin position="2"/>
        <end position="79"/>
    </location>
</feature>
<evidence type="ECO:0000256" key="3">
    <source>
        <dbReference type="ARBA" id="ARBA00022525"/>
    </source>
</evidence>